<evidence type="ECO:0000313" key="1">
    <source>
        <dbReference type="EMBL" id="CAD8674629.1"/>
    </source>
</evidence>
<sequence length="233" mass="25246">MSGSIGTRTLTGITLAQNPPYTHTWRDASSTHKASAQHQDIFNNAQPPSEGPQEAPWITEHTLQLSDPAEYTTRVKNSTLVHTGGSTNTAFVTHHTFMRPKLPVSTLRSMNLTLADTAATRTIGFTPGPYDPLDDPALLELQQVAHKVAPFLDAVLAGCDSYHLHCPKDGWITTTGFVVAAHKGGLHLTRAEFLALERAVPKDTLGRINYHHVAQVVAHLTREAQPEGEAPAA</sequence>
<proteinExistence type="predicted"/>
<dbReference type="AlphaFoldDB" id="A0A7S0WN89"/>
<name>A0A7S0WN89_9CHLO</name>
<accession>A0A7S0WN89</accession>
<gene>
    <name evidence="1" type="ORF">CLEI1391_LOCUS6449</name>
</gene>
<organism evidence="1">
    <name type="scientific">Chlamydomonas leiostraca</name>
    <dbReference type="NCBI Taxonomy" id="1034604"/>
    <lineage>
        <taxon>Eukaryota</taxon>
        <taxon>Viridiplantae</taxon>
        <taxon>Chlorophyta</taxon>
        <taxon>core chlorophytes</taxon>
        <taxon>Chlorophyceae</taxon>
        <taxon>CS clade</taxon>
        <taxon>Chlamydomonadales</taxon>
        <taxon>Chlamydomonadaceae</taxon>
        <taxon>Chlamydomonas</taxon>
    </lineage>
</organism>
<reference evidence="1" key="1">
    <citation type="submission" date="2021-01" db="EMBL/GenBank/DDBJ databases">
        <authorList>
            <person name="Corre E."/>
            <person name="Pelletier E."/>
            <person name="Niang G."/>
            <person name="Scheremetjew M."/>
            <person name="Finn R."/>
            <person name="Kale V."/>
            <person name="Holt S."/>
            <person name="Cochrane G."/>
            <person name="Meng A."/>
            <person name="Brown T."/>
            <person name="Cohen L."/>
        </authorList>
    </citation>
    <scope>NUCLEOTIDE SEQUENCE</scope>
    <source>
        <strain evidence="1">SAG 11-49</strain>
    </source>
</reference>
<dbReference type="EMBL" id="HBFB01011413">
    <property type="protein sequence ID" value="CAD8674629.1"/>
    <property type="molecule type" value="Transcribed_RNA"/>
</dbReference>
<protein>
    <submittedName>
        <fullName evidence="1">Uncharacterized protein</fullName>
    </submittedName>
</protein>